<dbReference type="Proteomes" id="UP000271889">
    <property type="component" value="Unassembled WGS sequence"/>
</dbReference>
<keyword evidence="2" id="KW-1185">Reference proteome</keyword>
<accession>A0A3P6RSX4</accession>
<gene>
    <name evidence="1" type="ORF">CGOC_LOCUS853</name>
</gene>
<dbReference type="OrthoDB" id="1728974at2759"/>
<dbReference type="EMBL" id="UYRV01001355">
    <property type="protein sequence ID" value="VDK46751.1"/>
    <property type="molecule type" value="Genomic_DNA"/>
</dbReference>
<proteinExistence type="predicted"/>
<dbReference type="AlphaFoldDB" id="A0A3P6RSX4"/>
<name>A0A3P6RSX4_CYLGO</name>
<organism evidence="1 2">
    <name type="scientific">Cylicostephanus goldi</name>
    <name type="common">Nematode worm</name>
    <dbReference type="NCBI Taxonomy" id="71465"/>
    <lineage>
        <taxon>Eukaryota</taxon>
        <taxon>Metazoa</taxon>
        <taxon>Ecdysozoa</taxon>
        <taxon>Nematoda</taxon>
        <taxon>Chromadorea</taxon>
        <taxon>Rhabditida</taxon>
        <taxon>Rhabditina</taxon>
        <taxon>Rhabditomorpha</taxon>
        <taxon>Strongyloidea</taxon>
        <taxon>Strongylidae</taxon>
        <taxon>Cylicostephanus</taxon>
    </lineage>
</organism>
<evidence type="ECO:0000313" key="2">
    <source>
        <dbReference type="Proteomes" id="UP000271889"/>
    </source>
</evidence>
<protein>
    <submittedName>
        <fullName evidence="1">Uncharacterized protein</fullName>
    </submittedName>
</protein>
<sequence>MCGSCVPKIQCRITAALAVSCYVYQLYTCKDLCNVPISAEALERHGEGVADVVTMVPTLYSCGTIQNVVVEMYLHQYFSHKESVLFVDTLMTTLDSLQENARRCDSFNKTTLVILYINEIGDFCGALVKKHRRRSTGVIFEFGSRANHCSSLDFLTHTAELHGHVDCRFNVFAQSPFVFTHRSEFALAVGYCVSHGTTELSQRGLRQFSKRLFDVTFCGGSIPSVNTENVDDTLLPLVEFTDEESDYETIDGVKVALHLGAMDKVCQYCGAFSFKGEIKSLCCNGGTCMVPNKIFSPRKDPFGLALDSSTRGRKVVLHASCYKQSRCVCRS</sequence>
<reference evidence="1 2" key="1">
    <citation type="submission" date="2018-11" db="EMBL/GenBank/DDBJ databases">
        <authorList>
            <consortium name="Pathogen Informatics"/>
        </authorList>
    </citation>
    <scope>NUCLEOTIDE SEQUENCE [LARGE SCALE GENOMIC DNA]</scope>
</reference>
<evidence type="ECO:0000313" key="1">
    <source>
        <dbReference type="EMBL" id="VDK46751.1"/>
    </source>
</evidence>